<gene>
    <name evidence="1" type="ORF">CWE24_11600</name>
</gene>
<dbReference type="InterPro" id="IPR029058">
    <property type="entry name" value="AB_hydrolase_fold"/>
</dbReference>
<accession>A0A432XBV6</accession>
<dbReference type="STRING" id="519452.SAMN04488139_2471"/>
<dbReference type="NCBIfam" id="TIGR03696">
    <property type="entry name" value="Rhs_assc_core"/>
    <property type="match status" value="1"/>
</dbReference>
<comment type="caution">
    <text evidence="1">The sequence shown here is derived from an EMBL/GenBank/DDBJ whole genome shotgun (WGS) entry which is preliminary data.</text>
</comment>
<dbReference type="EMBL" id="PIPU01000008">
    <property type="protein sequence ID" value="RUO46213.1"/>
    <property type="molecule type" value="Genomic_DNA"/>
</dbReference>
<dbReference type="SUPFAM" id="SSF53474">
    <property type="entry name" value="alpha/beta-Hydrolases"/>
    <property type="match status" value="1"/>
</dbReference>
<protein>
    <submittedName>
        <fullName evidence="1">RHS repeat-associated core domain-containing protein</fullName>
    </submittedName>
</protein>
<evidence type="ECO:0000313" key="1">
    <source>
        <dbReference type="EMBL" id="RUO46213.1"/>
    </source>
</evidence>
<keyword evidence="2" id="KW-1185">Reference proteome</keyword>
<dbReference type="Gene3D" id="2.180.10.10">
    <property type="entry name" value="RHS repeat-associated core"/>
    <property type="match status" value="1"/>
</dbReference>
<proteinExistence type="predicted"/>
<dbReference type="OrthoDB" id="9815903at2"/>
<dbReference type="RefSeq" id="WP_092841916.1">
    <property type="nucleotide sequence ID" value="NZ_FPCF01000009.1"/>
</dbReference>
<sequence length="386" mass="42801">MEHRSYDPFGKPRYGTMQASSTATLLTIASGTPFTQRGFTDHEHIDEAQLIHMNGCAYDYNLGRFLSVDPFVQSPGNSQSMNPYSYIMNNPLAGTDPSGYKWETIWDRETGTLEELEQVLTKLGFEVSNGYVNLNHPKAIKGQEAEKLMSKLEDDGYIKKRRGGSSSKSSSGGTLYKVVKVKGKWQIAGEVDSVTTAHAAVNGILNEADRAAGLMGDHLEHAYEDDEITEYTLYHNPTEGVFLDSWETFRDKMGWTTDVAKGLARVLDDTQKARIRVKWVAHSQGGAIFAEAVRYLGKDLSNTTVAFHASASNTWMTKIIMASSNVSIRGFLNHPGDAVPNIIGLNTANPFKIIRSIWNAPSLVGSENDPYWSPHTMPCQMCEYTH</sequence>
<organism evidence="1 2">
    <name type="scientific">Pseudidiomarina donghaiensis</name>
    <dbReference type="NCBI Taxonomy" id="519452"/>
    <lineage>
        <taxon>Bacteria</taxon>
        <taxon>Pseudomonadati</taxon>
        <taxon>Pseudomonadota</taxon>
        <taxon>Gammaproteobacteria</taxon>
        <taxon>Alteromonadales</taxon>
        <taxon>Idiomarinaceae</taxon>
        <taxon>Pseudidiomarina</taxon>
    </lineage>
</organism>
<dbReference type="AlphaFoldDB" id="A0A432XBV6"/>
<evidence type="ECO:0000313" key="2">
    <source>
        <dbReference type="Proteomes" id="UP000286985"/>
    </source>
</evidence>
<dbReference type="InterPro" id="IPR022385">
    <property type="entry name" value="Rhs_assc_core"/>
</dbReference>
<dbReference type="Proteomes" id="UP000286985">
    <property type="component" value="Unassembled WGS sequence"/>
</dbReference>
<reference evidence="2" key="1">
    <citation type="journal article" date="2018" name="Front. Microbiol.">
        <title>Genome-Based Analysis Reveals the Taxonomy and Diversity of the Family Idiomarinaceae.</title>
        <authorList>
            <person name="Liu Y."/>
            <person name="Lai Q."/>
            <person name="Shao Z."/>
        </authorList>
    </citation>
    <scope>NUCLEOTIDE SEQUENCE [LARGE SCALE GENOMIC DNA]</scope>
    <source>
        <strain evidence="2">908033</strain>
    </source>
</reference>
<name>A0A432XBV6_9GAMM</name>